<dbReference type="SUPFAM" id="SSF53756">
    <property type="entry name" value="UDP-Glycosyltransferase/glycogen phosphorylase"/>
    <property type="match status" value="1"/>
</dbReference>
<feature type="domain" description="Glycosyltransferase subfamily 4-like N-terminal" evidence="2">
    <location>
        <begin position="18"/>
        <end position="201"/>
    </location>
</feature>
<keyword evidence="4" id="KW-1185">Reference proteome</keyword>
<sequence>MHILFLTHYFPPEVNAPASRTYEHAVRWVRAGHRVTVITCNPNCPTGILFPGYKNRLRPQRELIDGIEVIRVWTYLAPNAGTVRRIINYLSYMLSSVLAGLWVESPDIIVATSPQFFCGWAGVILSRLRRRPFVLEIRDIWPESIETVGAIRFRPILRFLQFLERVMYRSADHIVAVGEGYRRKILEKVNIPERISVVMNGVDLERFCPQPVDSELRRRWNGEGKFVCAYVGTIGMAHGLDVVLEAAEKLRDSGRDDVVFWLVGEGARKEELEHEARRRGLDGRVIFTGRLPKEEMPRVIASADACLVHLRKTELFETVIPSKIFEMMAMGKPIIMGVRGEALRIVEEAGAGVAMEPESAESLLACIEKLRAGNFFPADYPQRVREYLQQNYSRDALAEKMLNVVCESAGMAKCAQDSRGTRLESPCFTRAGQ</sequence>
<dbReference type="Pfam" id="PF13579">
    <property type="entry name" value="Glyco_trans_4_4"/>
    <property type="match status" value="1"/>
</dbReference>
<feature type="domain" description="Glycosyl transferase family 1" evidence="1">
    <location>
        <begin position="223"/>
        <end position="379"/>
    </location>
</feature>
<dbReference type="RefSeq" id="WP_095415133.1">
    <property type="nucleotide sequence ID" value="NZ_CP018477.1"/>
</dbReference>
<evidence type="ECO:0000259" key="2">
    <source>
        <dbReference type="Pfam" id="PF13579"/>
    </source>
</evidence>
<dbReference type="PANTHER" id="PTHR45947:SF3">
    <property type="entry name" value="SULFOQUINOVOSYL TRANSFERASE SQD2"/>
    <property type="match status" value="1"/>
</dbReference>
<dbReference type="InterPro" id="IPR050194">
    <property type="entry name" value="Glycosyltransferase_grp1"/>
</dbReference>
<dbReference type="PANTHER" id="PTHR45947">
    <property type="entry name" value="SULFOQUINOVOSYL TRANSFERASE SQD2"/>
    <property type="match status" value="1"/>
</dbReference>
<dbReference type="CDD" id="cd03794">
    <property type="entry name" value="GT4_WbuB-like"/>
    <property type="match status" value="1"/>
</dbReference>
<dbReference type="Proteomes" id="UP000215086">
    <property type="component" value="Chromosome"/>
</dbReference>
<dbReference type="GO" id="GO:0016758">
    <property type="term" value="F:hexosyltransferase activity"/>
    <property type="evidence" value="ECO:0007669"/>
    <property type="project" value="TreeGrafter"/>
</dbReference>
<dbReference type="KEGG" id="ttf:THTE_2343"/>
<dbReference type="Gene3D" id="3.40.50.2000">
    <property type="entry name" value="Glycogen Phosphorylase B"/>
    <property type="match status" value="2"/>
</dbReference>
<evidence type="ECO:0000259" key="1">
    <source>
        <dbReference type="Pfam" id="PF00534"/>
    </source>
</evidence>
<dbReference type="InterPro" id="IPR001296">
    <property type="entry name" value="Glyco_trans_1"/>
</dbReference>
<dbReference type="Pfam" id="PF00534">
    <property type="entry name" value="Glycos_transf_1"/>
    <property type="match status" value="1"/>
</dbReference>
<proteinExistence type="predicted"/>
<reference evidence="3 4" key="1">
    <citation type="journal article" name="Front. Microbiol.">
        <title>Sugar Metabolism of the First Thermophilic Planctomycete Thermogutta terrifontis: Comparative Genomic and Transcriptomic Approaches.</title>
        <authorList>
            <person name="Elcheninov A.G."/>
            <person name="Menzel P."/>
            <person name="Gudbergsdottir S.R."/>
            <person name="Slesarev A.I."/>
            <person name="Kadnikov V.V."/>
            <person name="Krogh A."/>
            <person name="Bonch-Osmolovskaya E.A."/>
            <person name="Peng X."/>
            <person name="Kublanov I.V."/>
        </authorList>
    </citation>
    <scope>NUCLEOTIDE SEQUENCE [LARGE SCALE GENOMIC DNA]</scope>
    <source>
        <strain evidence="3 4">R1</strain>
    </source>
</reference>
<dbReference type="AlphaFoldDB" id="A0A286RG68"/>
<gene>
    <name evidence="3" type="ORF">THTE_2343</name>
</gene>
<protein>
    <submittedName>
        <fullName evidence="3">Glycosyl transferase, group 1</fullName>
    </submittedName>
</protein>
<organism evidence="3 4">
    <name type="scientific">Thermogutta terrifontis</name>
    <dbReference type="NCBI Taxonomy" id="1331910"/>
    <lineage>
        <taxon>Bacteria</taxon>
        <taxon>Pseudomonadati</taxon>
        <taxon>Planctomycetota</taxon>
        <taxon>Planctomycetia</taxon>
        <taxon>Pirellulales</taxon>
        <taxon>Thermoguttaceae</taxon>
        <taxon>Thermogutta</taxon>
    </lineage>
</organism>
<keyword evidence="3" id="KW-0808">Transferase</keyword>
<dbReference type="OrthoDB" id="9811902at2"/>
<name>A0A286RG68_9BACT</name>
<evidence type="ECO:0000313" key="4">
    <source>
        <dbReference type="Proteomes" id="UP000215086"/>
    </source>
</evidence>
<evidence type="ECO:0000313" key="3">
    <source>
        <dbReference type="EMBL" id="ASV74945.1"/>
    </source>
</evidence>
<dbReference type="InterPro" id="IPR028098">
    <property type="entry name" value="Glyco_trans_4-like_N"/>
</dbReference>
<dbReference type="EMBL" id="CP018477">
    <property type="protein sequence ID" value="ASV74945.1"/>
    <property type="molecule type" value="Genomic_DNA"/>
</dbReference>
<accession>A0A286RG68</accession>